<keyword evidence="5" id="KW-1185">Reference proteome</keyword>
<dbReference type="Gene3D" id="6.10.250.3150">
    <property type="match status" value="1"/>
</dbReference>
<gene>
    <name evidence="4" type="ORF">GCM10007977_015570</name>
</gene>
<organism evidence="4 5">
    <name type="scientific">Dactylosporangium sucinum</name>
    <dbReference type="NCBI Taxonomy" id="1424081"/>
    <lineage>
        <taxon>Bacteria</taxon>
        <taxon>Bacillati</taxon>
        <taxon>Actinomycetota</taxon>
        <taxon>Actinomycetes</taxon>
        <taxon>Micromonosporales</taxon>
        <taxon>Micromonosporaceae</taxon>
        <taxon>Dactylosporangium</taxon>
    </lineage>
</organism>
<reference evidence="4" key="1">
    <citation type="journal article" date="2014" name="Int. J. Syst. Evol. Microbiol.">
        <title>Complete genome sequence of Corynebacterium casei LMG S-19264T (=DSM 44701T), isolated from a smear-ripened cheese.</title>
        <authorList>
            <consortium name="US DOE Joint Genome Institute (JGI-PGF)"/>
            <person name="Walter F."/>
            <person name="Albersmeier A."/>
            <person name="Kalinowski J."/>
            <person name="Ruckert C."/>
        </authorList>
    </citation>
    <scope>NUCLEOTIDE SEQUENCE</scope>
    <source>
        <strain evidence="4">JCM 19831</strain>
    </source>
</reference>
<evidence type="ECO:0000256" key="1">
    <source>
        <dbReference type="SAM" id="Coils"/>
    </source>
</evidence>
<evidence type="ECO:0000259" key="3">
    <source>
        <dbReference type="Pfam" id="PF26571"/>
    </source>
</evidence>
<sequence>MINMRRRAAILLAAVLVTVGAWAMPASAAPGDPTAPPDEGSTNLTLGEKLEQANREWLDAQAILEASKKKQAELAEQMAAMQREMAPVQESVNVIAAASYRTGGIRIAAALITTDSPDQFMDRAVLVNTIARYNDRQIGRLKKLEADLAAAKQASDAEVAKQQAQTDIMGKKKKDAETALTKMGNGKADGYVNANSPLANPAPRNPDGSWPAEKCIIDDPTTKGCITPRMIHSVKEARNAGFTRYYSCFRPSGPYEHPKGRACDFAAQANGFGGVASGGDKTYGTNLAAFFVKNASALGVLYVIWFRQVWTPAAGWHAYSGGNGDPSSDHTNHVHLSVY</sequence>
<dbReference type="AlphaFoldDB" id="A0A917WM01"/>
<comment type="caution">
    <text evidence="4">The sequence shown here is derived from an EMBL/GenBank/DDBJ whole genome shotgun (WGS) entry which is preliminary data.</text>
</comment>
<dbReference type="EMBL" id="BMPI01000006">
    <property type="protein sequence ID" value="GGM15330.1"/>
    <property type="molecule type" value="Genomic_DNA"/>
</dbReference>
<evidence type="ECO:0000313" key="4">
    <source>
        <dbReference type="EMBL" id="GGM15330.1"/>
    </source>
</evidence>
<keyword evidence="1" id="KW-0175">Coiled coil</keyword>
<proteinExistence type="predicted"/>
<name>A0A917WM01_9ACTN</name>
<evidence type="ECO:0000313" key="5">
    <source>
        <dbReference type="Proteomes" id="UP000642070"/>
    </source>
</evidence>
<feature type="domain" description="ARB-07466-like C-terminal" evidence="3">
    <location>
        <begin position="223"/>
        <end position="330"/>
    </location>
</feature>
<accession>A0A917WM01</accession>
<reference evidence="4" key="2">
    <citation type="submission" date="2020-09" db="EMBL/GenBank/DDBJ databases">
        <authorList>
            <person name="Sun Q."/>
            <person name="Ohkuma M."/>
        </authorList>
    </citation>
    <scope>NUCLEOTIDE SEQUENCE</scope>
    <source>
        <strain evidence="4">JCM 19831</strain>
    </source>
</reference>
<dbReference type="InterPro" id="IPR058593">
    <property type="entry name" value="ARB_07466-like_C"/>
</dbReference>
<feature type="signal peptide" evidence="2">
    <location>
        <begin position="1"/>
        <end position="28"/>
    </location>
</feature>
<feature type="chain" id="PRO_5038125686" description="ARB-07466-like C-terminal domain-containing protein" evidence="2">
    <location>
        <begin position="29"/>
        <end position="339"/>
    </location>
</feature>
<keyword evidence="2" id="KW-0732">Signal</keyword>
<dbReference type="Pfam" id="PF26571">
    <property type="entry name" value="VldE"/>
    <property type="match status" value="1"/>
</dbReference>
<dbReference type="Proteomes" id="UP000642070">
    <property type="component" value="Unassembled WGS sequence"/>
</dbReference>
<protein>
    <recommendedName>
        <fullName evidence="3">ARB-07466-like C-terminal domain-containing protein</fullName>
    </recommendedName>
</protein>
<evidence type="ECO:0000256" key="2">
    <source>
        <dbReference type="SAM" id="SignalP"/>
    </source>
</evidence>
<feature type="coiled-coil region" evidence="1">
    <location>
        <begin position="134"/>
        <end position="161"/>
    </location>
</feature>